<dbReference type="AlphaFoldDB" id="A0A2A6CPV4"/>
<dbReference type="Proteomes" id="UP000005239">
    <property type="component" value="Unassembled WGS sequence"/>
</dbReference>
<organism evidence="1 2">
    <name type="scientific">Pristionchus pacificus</name>
    <name type="common">Parasitic nematode worm</name>
    <dbReference type="NCBI Taxonomy" id="54126"/>
    <lineage>
        <taxon>Eukaryota</taxon>
        <taxon>Metazoa</taxon>
        <taxon>Ecdysozoa</taxon>
        <taxon>Nematoda</taxon>
        <taxon>Chromadorea</taxon>
        <taxon>Rhabditida</taxon>
        <taxon>Rhabditina</taxon>
        <taxon>Diplogasteromorpha</taxon>
        <taxon>Diplogasteroidea</taxon>
        <taxon>Neodiplogasteridae</taxon>
        <taxon>Pristionchus</taxon>
    </lineage>
</organism>
<name>A0A2A6CPV4_PRIPA</name>
<dbReference type="EnsemblMetazoa" id="PPA40813.1">
    <property type="protein sequence ID" value="PPA40813.1"/>
    <property type="gene ID" value="WBGene00279182"/>
</dbReference>
<accession>A0A8R1UUA6</accession>
<accession>A0A2A6CPV4</accession>
<protein>
    <submittedName>
        <fullName evidence="1">Uncharacterized protein</fullName>
    </submittedName>
</protein>
<gene>
    <name evidence="1" type="primary">WBGene00279182</name>
</gene>
<evidence type="ECO:0000313" key="2">
    <source>
        <dbReference type="Proteomes" id="UP000005239"/>
    </source>
</evidence>
<evidence type="ECO:0000313" key="1">
    <source>
        <dbReference type="EnsemblMetazoa" id="PPA40813.1"/>
    </source>
</evidence>
<sequence length="104" mass="11736">MLKLDFLRPIRIVLLVLATVGLIGTLTFCSFENTVDSETDAATYERLNAAIKTIADDLQRTARNEEEIDMEESVKNAYIKLLEIEGKWSTTEKSLNRIPSSTLE</sequence>
<reference evidence="1" key="2">
    <citation type="submission" date="2022-06" db="UniProtKB">
        <authorList>
            <consortium name="EnsemblMetazoa"/>
        </authorList>
    </citation>
    <scope>IDENTIFICATION</scope>
    <source>
        <strain evidence="1">PS312</strain>
    </source>
</reference>
<keyword evidence="2" id="KW-1185">Reference proteome</keyword>
<reference evidence="2" key="1">
    <citation type="journal article" date="2008" name="Nat. Genet.">
        <title>The Pristionchus pacificus genome provides a unique perspective on nematode lifestyle and parasitism.</title>
        <authorList>
            <person name="Dieterich C."/>
            <person name="Clifton S.W."/>
            <person name="Schuster L.N."/>
            <person name="Chinwalla A."/>
            <person name="Delehaunty K."/>
            <person name="Dinkelacker I."/>
            <person name="Fulton L."/>
            <person name="Fulton R."/>
            <person name="Godfrey J."/>
            <person name="Minx P."/>
            <person name="Mitreva M."/>
            <person name="Roeseler W."/>
            <person name="Tian H."/>
            <person name="Witte H."/>
            <person name="Yang S.P."/>
            <person name="Wilson R.K."/>
            <person name="Sommer R.J."/>
        </authorList>
    </citation>
    <scope>NUCLEOTIDE SEQUENCE [LARGE SCALE GENOMIC DNA]</scope>
    <source>
        <strain evidence="2">PS312</strain>
    </source>
</reference>
<proteinExistence type="predicted"/>